<evidence type="ECO:0000256" key="13">
    <source>
        <dbReference type="ARBA" id="ARBA00023237"/>
    </source>
</evidence>
<dbReference type="Pfam" id="PF07715">
    <property type="entry name" value="Plug"/>
    <property type="match status" value="1"/>
</dbReference>
<keyword evidence="9" id="KW-0406">Ion transport</keyword>
<evidence type="ECO:0000256" key="1">
    <source>
        <dbReference type="ARBA" id="ARBA00004571"/>
    </source>
</evidence>
<dbReference type="InterPro" id="IPR013784">
    <property type="entry name" value="Carb-bd-like_fold"/>
</dbReference>
<dbReference type="Proteomes" id="UP000253209">
    <property type="component" value="Unassembled WGS sequence"/>
</dbReference>
<comment type="subcellular location">
    <subcellularLocation>
        <location evidence="1 14">Cell outer membrane</location>
        <topology evidence="1 14">Multi-pass membrane protein</topology>
    </subcellularLocation>
</comment>
<dbReference type="InterPro" id="IPR012910">
    <property type="entry name" value="Plug_dom"/>
</dbReference>
<evidence type="ECO:0000313" key="20">
    <source>
        <dbReference type="Proteomes" id="UP000253209"/>
    </source>
</evidence>
<dbReference type="GO" id="GO:0015344">
    <property type="term" value="F:siderophore uptake transmembrane transporter activity"/>
    <property type="evidence" value="ECO:0007669"/>
    <property type="project" value="TreeGrafter"/>
</dbReference>
<evidence type="ECO:0000256" key="11">
    <source>
        <dbReference type="ARBA" id="ARBA00023136"/>
    </source>
</evidence>
<comment type="caution">
    <text evidence="19">The sequence shown here is derived from an EMBL/GenBank/DDBJ whole genome shotgun (WGS) entry which is preliminary data.</text>
</comment>
<keyword evidence="10 15" id="KW-0798">TonB box</keyword>
<dbReference type="Pfam" id="PF00593">
    <property type="entry name" value="TonB_dep_Rec_b-barrel"/>
    <property type="match status" value="1"/>
</dbReference>
<evidence type="ECO:0000313" key="19">
    <source>
        <dbReference type="EMBL" id="RCH55197.1"/>
    </source>
</evidence>
<evidence type="ECO:0000256" key="15">
    <source>
        <dbReference type="RuleBase" id="RU003357"/>
    </source>
</evidence>
<dbReference type="PROSITE" id="PS52016">
    <property type="entry name" value="TONB_DEPENDENT_REC_3"/>
    <property type="match status" value="1"/>
</dbReference>
<feature type="domain" description="TonB-dependent receptor plug" evidence="18">
    <location>
        <begin position="139"/>
        <end position="233"/>
    </location>
</feature>
<evidence type="ECO:0000256" key="6">
    <source>
        <dbReference type="ARBA" id="ARBA00022692"/>
    </source>
</evidence>
<evidence type="ECO:0000256" key="9">
    <source>
        <dbReference type="ARBA" id="ARBA00023065"/>
    </source>
</evidence>
<dbReference type="InterPro" id="IPR000531">
    <property type="entry name" value="Beta-barrel_TonB"/>
</dbReference>
<evidence type="ECO:0000256" key="16">
    <source>
        <dbReference type="SAM" id="SignalP"/>
    </source>
</evidence>
<dbReference type="OrthoDB" id="9775095at2"/>
<keyword evidence="12 19" id="KW-0675">Receptor</keyword>
<evidence type="ECO:0000259" key="17">
    <source>
        <dbReference type="Pfam" id="PF00593"/>
    </source>
</evidence>
<evidence type="ECO:0000256" key="10">
    <source>
        <dbReference type="ARBA" id="ARBA00023077"/>
    </source>
</evidence>
<dbReference type="CDD" id="cd01347">
    <property type="entry name" value="ligand_gated_channel"/>
    <property type="match status" value="1"/>
</dbReference>
<comment type="similarity">
    <text evidence="2 14 15">Belongs to the TonB-dependent receptor family.</text>
</comment>
<evidence type="ECO:0000256" key="3">
    <source>
        <dbReference type="ARBA" id="ARBA00022448"/>
    </source>
</evidence>
<keyword evidence="3 14" id="KW-0813">Transport</keyword>
<reference evidence="19 20" key="1">
    <citation type="submission" date="2018-05" db="EMBL/GenBank/DDBJ databases">
        <title>Mucilaginibacter hurinus sp. nov., isolated from briquette warehouse soil.</title>
        <authorList>
            <person name="Choi L."/>
        </authorList>
    </citation>
    <scope>NUCLEOTIDE SEQUENCE [LARGE SCALE GENOMIC DNA]</scope>
    <source>
        <strain evidence="19 20">ZR32</strain>
    </source>
</reference>
<sequence>MNKIKKLFTCTILLLISPLLLFAQQTGSLKTIVTTSDGLPASSISVLIKEIKKGGTTNEKGESLINRIPAGNYTVVISAVGLSTQQKTVTIAAGQQGLIEVMLTENMNDLQEVSVQGRKDSKIINKESDFVARMPLKNLENPQVYNVVSSELMKQQLINNFDDAIKNVPGLDKLWSSTGRGGDGAGYFSLRGFAVQPTLVNGLAGLTNGGLDIANIERIEVLKGPSGTLFGSSLISYGGLINLVTKRPYETFGGEVSYTAGSFGLNRITVDVNTPLDKEKKVLLRINGAYHDENSFQDQGFRKNRFFAPSLTYNVNDKLTFLFNAEILSAEGTNPTMLFLDRGAKLKVDNIKDLGYNPRLSYTNNNLSIKNPVTNVQAQALYKLSSEWTSQTIVSRSTAKSDGYYSYLYEISQYVPGYPNIPSVFQRYITKLNSTTTTTNLQQNFNGDFNIAGMHNRVVIGLDYFNRVNIDNGTGYGVVGDVTIGGGDSGVLTVPNVDSILVATGGSVSNAQQRHYAAYISDVINITPNFLAMISARLSHFDNGLQDVASGKYTQTNISPKFGLVYQPIKDRVSIFGNYMNGFTNVDPRLDGGNRRVTFSPEQANQLEFGTKLNILDNNRIVATFSYYSINVSNVVRAIGGGPDLTYSQDGKNYSRGFEADVTANLAEGLNIIAGYSRNSSKVVQTDVADYLGKRPEGAGPQHLVNAWLSYFIPRGAAKGLGFGFGGNYASKNLILSRATTGDFALPAYTVLNASVSYAVKAFTVSVKVDNLTDKQYYKGWSTIEPMRTRAVLGNVTFRF</sequence>
<dbReference type="SUPFAM" id="SSF49452">
    <property type="entry name" value="Starch-binding domain-like"/>
    <property type="match status" value="1"/>
</dbReference>
<organism evidence="19 20">
    <name type="scientific">Mucilaginibacter hurinus</name>
    <dbReference type="NCBI Taxonomy" id="2201324"/>
    <lineage>
        <taxon>Bacteria</taxon>
        <taxon>Pseudomonadati</taxon>
        <taxon>Bacteroidota</taxon>
        <taxon>Sphingobacteriia</taxon>
        <taxon>Sphingobacteriales</taxon>
        <taxon>Sphingobacteriaceae</taxon>
        <taxon>Mucilaginibacter</taxon>
    </lineage>
</organism>
<dbReference type="PANTHER" id="PTHR32552:SF68">
    <property type="entry name" value="FERRICHROME OUTER MEMBRANE TRANSPORTER_PHAGE RECEPTOR"/>
    <property type="match status" value="1"/>
</dbReference>
<keyword evidence="13 14" id="KW-0998">Cell outer membrane</keyword>
<protein>
    <submittedName>
        <fullName evidence="19">TonB-dependent siderophore receptor</fullName>
    </submittedName>
</protein>
<dbReference type="Pfam" id="PF13715">
    <property type="entry name" value="CarbopepD_reg_2"/>
    <property type="match status" value="1"/>
</dbReference>
<evidence type="ECO:0000256" key="5">
    <source>
        <dbReference type="ARBA" id="ARBA00022496"/>
    </source>
</evidence>
<dbReference type="SUPFAM" id="SSF56935">
    <property type="entry name" value="Porins"/>
    <property type="match status" value="1"/>
</dbReference>
<dbReference type="GO" id="GO:0038023">
    <property type="term" value="F:signaling receptor activity"/>
    <property type="evidence" value="ECO:0007669"/>
    <property type="project" value="InterPro"/>
</dbReference>
<feature type="chain" id="PRO_5016810758" evidence="16">
    <location>
        <begin position="24"/>
        <end position="800"/>
    </location>
</feature>
<evidence type="ECO:0000256" key="12">
    <source>
        <dbReference type="ARBA" id="ARBA00023170"/>
    </source>
</evidence>
<accession>A0A367GNY8</accession>
<dbReference type="InterPro" id="IPR010105">
    <property type="entry name" value="TonB_sidphr_rcpt"/>
</dbReference>
<dbReference type="GO" id="GO:0030246">
    <property type="term" value="F:carbohydrate binding"/>
    <property type="evidence" value="ECO:0007669"/>
    <property type="project" value="InterPro"/>
</dbReference>
<evidence type="ECO:0000256" key="2">
    <source>
        <dbReference type="ARBA" id="ARBA00009810"/>
    </source>
</evidence>
<keyword evidence="6 14" id="KW-0812">Transmembrane</keyword>
<dbReference type="NCBIfam" id="TIGR01783">
    <property type="entry name" value="TonB-siderophor"/>
    <property type="match status" value="1"/>
</dbReference>
<dbReference type="Gene3D" id="2.170.130.10">
    <property type="entry name" value="TonB-dependent receptor, plug domain"/>
    <property type="match status" value="1"/>
</dbReference>
<dbReference type="AlphaFoldDB" id="A0A367GNY8"/>
<evidence type="ECO:0000256" key="14">
    <source>
        <dbReference type="PROSITE-ProRule" id="PRU01360"/>
    </source>
</evidence>
<evidence type="ECO:0000256" key="4">
    <source>
        <dbReference type="ARBA" id="ARBA00022452"/>
    </source>
</evidence>
<keyword evidence="4 14" id="KW-1134">Transmembrane beta strand</keyword>
<evidence type="ECO:0000256" key="8">
    <source>
        <dbReference type="ARBA" id="ARBA00023004"/>
    </source>
</evidence>
<feature type="signal peptide" evidence="16">
    <location>
        <begin position="1"/>
        <end position="23"/>
    </location>
</feature>
<dbReference type="EMBL" id="QGDC01000004">
    <property type="protein sequence ID" value="RCH55197.1"/>
    <property type="molecule type" value="Genomic_DNA"/>
</dbReference>
<dbReference type="GO" id="GO:0009279">
    <property type="term" value="C:cell outer membrane"/>
    <property type="evidence" value="ECO:0007669"/>
    <property type="project" value="UniProtKB-SubCell"/>
</dbReference>
<dbReference type="InterPro" id="IPR036942">
    <property type="entry name" value="Beta-barrel_TonB_sf"/>
</dbReference>
<name>A0A367GNY8_9SPHI</name>
<keyword evidence="11 14" id="KW-0472">Membrane</keyword>
<dbReference type="InterPro" id="IPR039426">
    <property type="entry name" value="TonB-dep_rcpt-like"/>
</dbReference>
<evidence type="ECO:0000256" key="7">
    <source>
        <dbReference type="ARBA" id="ARBA00022729"/>
    </source>
</evidence>
<feature type="domain" description="TonB-dependent receptor-like beta-barrel" evidence="17">
    <location>
        <begin position="344"/>
        <end position="772"/>
    </location>
</feature>
<dbReference type="InterPro" id="IPR037066">
    <property type="entry name" value="Plug_dom_sf"/>
</dbReference>
<dbReference type="Gene3D" id="2.40.170.20">
    <property type="entry name" value="TonB-dependent receptor, beta-barrel domain"/>
    <property type="match status" value="1"/>
</dbReference>
<dbReference type="PANTHER" id="PTHR32552">
    <property type="entry name" value="FERRICHROME IRON RECEPTOR-RELATED"/>
    <property type="match status" value="1"/>
</dbReference>
<dbReference type="GO" id="GO:0015891">
    <property type="term" value="P:siderophore transport"/>
    <property type="evidence" value="ECO:0007669"/>
    <property type="project" value="InterPro"/>
</dbReference>
<dbReference type="Gene3D" id="2.60.40.1120">
    <property type="entry name" value="Carboxypeptidase-like, regulatory domain"/>
    <property type="match status" value="1"/>
</dbReference>
<gene>
    <name evidence="19" type="ORF">DJ568_08395</name>
</gene>
<evidence type="ECO:0000259" key="18">
    <source>
        <dbReference type="Pfam" id="PF07715"/>
    </source>
</evidence>
<keyword evidence="8" id="KW-0408">Iron</keyword>
<keyword evidence="7 16" id="KW-0732">Signal</keyword>
<keyword evidence="20" id="KW-1185">Reference proteome</keyword>
<proteinExistence type="inferred from homology"/>
<keyword evidence="5" id="KW-0410">Iron transport</keyword>